<dbReference type="PANTHER" id="PTHR37542:SF3">
    <property type="entry name" value="PRION-INHIBITION AND PROPAGATION HELO DOMAIN-CONTAINING PROTEIN"/>
    <property type="match status" value="1"/>
</dbReference>
<dbReference type="Proteomes" id="UP000738349">
    <property type="component" value="Unassembled WGS sequence"/>
</dbReference>
<dbReference type="InterPro" id="IPR000719">
    <property type="entry name" value="Prot_kinase_dom"/>
</dbReference>
<feature type="domain" description="Protein kinase" evidence="1">
    <location>
        <begin position="185"/>
        <end position="482"/>
    </location>
</feature>
<sequence length="499" mass="56365">MEVAGVVLAVLPLLDSCVTVTRRLTTRFSFISSEPGSGRQGIWQAFEARRVLRDIFLDVVSRHHRDLSRDAVRNIVVVLRQLETLLLEADDILERYSIKEPASNMRQRLAFVASGADKLERILKDMEGWERTMHVHLTVILLEAKLDPGTSAGQAVSFLPQVPWVAMDTHYLDDRDRFLPPAGLDNHRYDVVPHSSGSIFYARDDAELVERKPYLNEGNTRNILALVATLRRADPRQMHILSCKGAVNRGDQGVDIRFDVLPDYQCQEPRTLRALLLDERRARHPLNHRLRIVQNLADAILYVHSARFVHKNVRPEAVLVLTSDGDAARPGYRGPFPRSLGEAFLAGFETLRGLDEPSAAASDFLPERKVYRHPSRWDLFPDQRFSILHDIYSLGVIMLEVGSWTSLCKGESGVVFHSMIREQMSRPTGHDAQKRFIEIATKDLPVCMGTTYAEITVDCLKAVEERLGRADEDESGGNSEHLGTVLTDRVISRLRSINL</sequence>
<proteinExistence type="predicted"/>
<protein>
    <recommendedName>
        <fullName evidence="1">Protein kinase domain-containing protein</fullName>
    </recommendedName>
</protein>
<organism evidence="2 3">
    <name type="scientific">Dactylonectria macrodidyma</name>
    <dbReference type="NCBI Taxonomy" id="307937"/>
    <lineage>
        <taxon>Eukaryota</taxon>
        <taxon>Fungi</taxon>
        <taxon>Dikarya</taxon>
        <taxon>Ascomycota</taxon>
        <taxon>Pezizomycotina</taxon>
        <taxon>Sordariomycetes</taxon>
        <taxon>Hypocreomycetidae</taxon>
        <taxon>Hypocreales</taxon>
        <taxon>Nectriaceae</taxon>
        <taxon>Dactylonectria</taxon>
    </lineage>
</organism>
<dbReference type="Gene3D" id="1.10.510.10">
    <property type="entry name" value="Transferase(Phosphotransferase) domain 1"/>
    <property type="match status" value="1"/>
</dbReference>
<dbReference type="EMBL" id="JAGMUV010000008">
    <property type="protein sequence ID" value="KAH7146084.1"/>
    <property type="molecule type" value="Genomic_DNA"/>
</dbReference>
<dbReference type="PANTHER" id="PTHR37542">
    <property type="entry name" value="HELO DOMAIN-CONTAINING PROTEIN-RELATED"/>
    <property type="match status" value="1"/>
</dbReference>
<dbReference type="GO" id="GO:0005524">
    <property type="term" value="F:ATP binding"/>
    <property type="evidence" value="ECO:0007669"/>
    <property type="project" value="InterPro"/>
</dbReference>
<dbReference type="SUPFAM" id="SSF56112">
    <property type="entry name" value="Protein kinase-like (PK-like)"/>
    <property type="match status" value="1"/>
</dbReference>
<dbReference type="PROSITE" id="PS50011">
    <property type="entry name" value="PROTEIN_KINASE_DOM"/>
    <property type="match status" value="1"/>
</dbReference>
<evidence type="ECO:0000313" key="3">
    <source>
        <dbReference type="Proteomes" id="UP000738349"/>
    </source>
</evidence>
<keyword evidence="3" id="KW-1185">Reference proteome</keyword>
<evidence type="ECO:0000259" key="1">
    <source>
        <dbReference type="PROSITE" id="PS50011"/>
    </source>
</evidence>
<dbReference type="OrthoDB" id="1911848at2759"/>
<gene>
    <name evidence="2" type="ORF">EDB81DRAFT_933860</name>
</gene>
<dbReference type="AlphaFoldDB" id="A0A9P9EUY3"/>
<reference evidence="2" key="1">
    <citation type="journal article" date="2021" name="Nat. Commun.">
        <title>Genetic determinants of endophytism in the Arabidopsis root mycobiome.</title>
        <authorList>
            <person name="Mesny F."/>
            <person name="Miyauchi S."/>
            <person name="Thiergart T."/>
            <person name="Pickel B."/>
            <person name="Atanasova L."/>
            <person name="Karlsson M."/>
            <person name="Huettel B."/>
            <person name="Barry K.W."/>
            <person name="Haridas S."/>
            <person name="Chen C."/>
            <person name="Bauer D."/>
            <person name="Andreopoulos W."/>
            <person name="Pangilinan J."/>
            <person name="LaButti K."/>
            <person name="Riley R."/>
            <person name="Lipzen A."/>
            <person name="Clum A."/>
            <person name="Drula E."/>
            <person name="Henrissat B."/>
            <person name="Kohler A."/>
            <person name="Grigoriev I.V."/>
            <person name="Martin F.M."/>
            <person name="Hacquard S."/>
        </authorList>
    </citation>
    <scope>NUCLEOTIDE SEQUENCE</scope>
    <source>
        <strain evidence="2">MPI-CAGE-AT-0147</strain>
    </source>
</reference>
<accession>A0A9P9EUY3</accession>
<dbReference type="InterPro" id="IPR011009">
    <property type="entry name" value="Kinase-like_dom_sf"/>
</dbReference>
<name>A0A9P9EUY3_9HYPO</name>
<comment type="caution">
    <text evidence="2">The sequence shown here is derived from an EMBL/GenBank/DDBJ whole genome shotgun (WGS) entry which is preliminary data.</text>
</comment>
<dbReference type="GO" id="GO:0004672">
    <property type="term" value="F:protein kinase activity"/>
    <property type="evidence" value="ECO:0007669"/>
    <property type="project" value="InterPro"/>
</dbReference>
<evidence type="ECO:0000313" key="2">
    <source>
        <dbReference type="EMBL" id="KAH7146084.1"/>
    </source>
</evidence>